<comment type="similarity">
    <text evidence="2 4">Belongs to the AB hydrolase superfamily. Lipase family.</text>
</comment>
<evidence type="ECO:0000256" key="1">
    <source>
        <dbReference type="ARBA" id="ARBA00004613"/>
    </source>
</evidence>
<dbReference type="GO" id="GO:0016298">
    <property type="term" value="F:lipase activity"/>
    <property type="evidence" value="ECO:0007669"/>
    <property type="project" value="InterPro"/>
</dbReference>
<dbReference type="PRINTS" id="PR00821">
    <property type="entry name" value="TAGLIPASE"/>
</dbReference>
<gene>
    <name evidence="6" type="ORF">Fcan01_13949</name>
</gene>
<name>A0A226DZJ7_FOLCA</name>
<dbReference type="SUPFAM" id="SSF53474">
    <property type="entry name" value="alpha/beta-Hydrolases"/>
    <property type="match status" value="1"/>
</dbReference>
<accession>A0A226DZJ7</accession>
<dbReference type="Pfam" id="PF00151">
    <property type="entry name" value="Lipase"/>
    <property type="match status" value="1"/>
</dbReference>
<protein>
    <submittedName>
        <fullName evidence="6">Hepatic triacylglycerol lipase</fullName>
    </submittedName>
</protein>
<proteinExistence type="inferred from homology"/>
<comment type="subcellular location">
    <subcellularLocation>
        <location evidence="1">Secreted</location>
    </subcellularLocation>
</comment>
<comment type="caution">
    <text evidence="6">The sequence shown here is derived from an EMBL/GenBank/DDBJ whole genome shotgun (WGS) entry which is preliminary data.</text>
</comment>
<dbReference type="GO" id="GO:0016042">
    <property type="term" value="P:lipid catabolic process"/>
    <property type="evidence" value="ECO:0007669"/>
    <property type="project" value="TreeGrafter"/>
</dbReference>
<feature type="domain" description="Lipase" evidence="5">
    <location>
        <begin position="21"/>
        <end position="168"/>
    </location>
</feature>
<dbReference type="STRING" id="158441.A0A226DZJ7"/>
<keyword evidence="7" id="KW-1185">Reference proteome</keyword>
<dbReference type="Proteomes" id="UP000198287">
    <property type="component" value="Unassembled WGS sequence"/>
</dbReference>
<dbReference type="EMBL" id="LNIX01000008">
    <property type="protein sequence ID" value="OXA50639.1"/>
    <property type="molecule type" value="Genomic_DNA"/>
</dbReference>
<evidence type="ECO:0000256" key="2">
    <source>
        <dbReference type="ARBA" id="ARBA00010701"/>
    </source>
</evidence>
<dbReference type="GO" id="GO:0005615">
    <property type="term" value="C:extracellular space"/>
    <property type="evidence" value="ECO:0007669"/>
    <property type="project" value="TreeGrafter"/>
</dbReference>
<dbReference type="OrthoDB" id="199913at2759"/>
<dbReference type="InterPro" id="IPR029058">
    <property type="entry name" value="AB_hydrolase_fold"/>
</dbReference>
<reference evidence="6 7" key="1">
    <citation type="submission" date="2015-12" db="EMBL/GenBank/DDBJ databases">
        <title>The genome of Folsomia candida.</title>
        <authorList>
            <person name="Faddeeva A."/>
            <person name="Derks M.F."/>
            <person name="Anvar Y."/>
            <person name="Smit S."/>
            <person name="Van Straalen N."/>
            <person name="Roelofs D."/>
        </authorList>
    </citation>
    <scope>NUCLEOTIDE SEQUENCE [LARGE SCALE GENOMIC DNA]</scope>
    <source>
        <strain evidence="6 7">VU population</strain>
        <tissue evidence="6">Whole body</tissue>
    </source>
</reference>
<evidence type="ECO:0000313" key="6">
    <source>
        <dbReference type="EMBL" id="OXA50639.1"/>
    </source>
</evidence>
<dbReference type="OMA" id="PNISHEL"/>
<dbReference type="GO" id="GO:0017171">
    <property type="term" value="F:serine hydrolase activity"/>
    <property type="evidence" value="ECO:0007669"/>
    <property type="project" value="TreeGrafter"/>
</dbReference>
<dbReference type="PANTHER" id="PTHR11610:SF173">
    <property type="entry name" value="LIPASE DOMAIN-CONTAINING PROTEIN-RELATED"/>
    <property type="match status" value="1"/>
</dbReference>
<dbReference type="InterPro" id="IPR000734">
    <property type="entry name" value="TAG_lipase"/>
</dbReference>
<evidence type="ECO:0000256" key="4">
    <source>
        <dbReference type="RuleBase" id="RU004262"/>
    </source>
</evidence>
<evidence type="ECO:0000256" key="3">
    <source>
        <dbReference type="ARBA" id="ARBA00022525"/>
    </source>
</evidence>
<sequence>MMKVDFQALSDLIIFAKFLSTSDPNFKQELVLHNIDSVRQSAFQAGQKTVFIIHGFRSSYLSEMSQIVKNAYLSSHFHYNYIVVDWEKLGNPQPPELTSSLYFLAVKNVPIVAQRVAEFVSWLKDSGFLVLDQIHMVGHSLGAHVSGLAGRNLQAWHNSEKIFRITGVCSHRFSYKLYVASFTKNFIACNCSPFVDLIIFHFCISTCPQPVLMGVYCPTSASGQYYLETTNPP</sequence>
<evidence type="ECO:0000259" key="5">
    <source>
        <dbReference type="Pfam" id="PF00151"/>
    </source>
</evidence>
<dbReference type="Gene3D" id="3.40.50.1820">
    <property type="entry name" value="alpha/beta hydrolase"/>
    <property type="match status" value="2"/>
</dbReference>
<organism evidence="6 7">
    <name type="scientific">Folsomia candida</name>
    <name type="common">Springtail</name>
    <dbReference type="NCBI Taxonomy" id="158441"/>
    <lineage>
        <taxon>Eukaryota</taxon>
        <taxon>Metazoa</taxon>
        <taxon>Ecdysozoa</taxon>
        <taxon>Arthropoda</taxon>
        <taxon>Hexapoda</taxon>
        <taxon>Collembola</taxon>
        <taxon>Entomobryomorpha</taxon>
        <taxon>Isotomoidea</taxon>
        <taxon>Isotomidae</taxon>
        <taxon>Proisotominae</taxon>
        <taxon>Folsomia</taxon>
    </lineage>
</organism>
<keyword evidence="3" id="KW-0964">Secreted</keyword>
<dbReference type="PANTHER" id="PTHR11610">
    <property type="entry name" value="LIPASE"/>
    <property type="match status" value="1"/>
</dbReference>
<evidence type="ECO:0000313" key="7">
    <source>
        <dbReference type="Proteomes" id="UP000198287"/>
    </source>
</evidence>
<dbReference type="InterPro" id="IPR013818">
    <property type="entry name" value="Lipase"/>
</dbReference>
<dbReference type="AlphaFoldDB" id="A0A226DZJ7"/>